<protein>
    <submittedName>
        <fullName evidence="1">Uncharacterized protein</fullName>
    </submittedName>
</protein>
<evidence type="ECO:0000313" key="2">
    <source>
        <dbReference type="Proteomes" id="UP000054166"/>
    </source>
</evidence>
<dbReference type="InParanoid" id="A0A0C3FDV9"/>
<organism evidence="1 2">
    <name type="scientific">Piloderma croceum (strain F 1598)</name>
    <dbReference type="NCBI Taxonomy" id="765440"/>
    <lineage>
        <taxon>Eukaryota</taxon>
        <taxon>Fungi</taxon>
        <taxon>Dikarya</taxon>
        <taxon>Basidiomycota</taxon>
        <taxon>Agaricomycotina</taxon>
        <taxon>Agaricomycetes</taxon>
        <taxon>Agaricomycetidae</taxon>
        <taxon>Atheliales</taxon>
        <taxon>Atheliaceae</taxon>
        <taxon>Piloderma</taxon>
    </lineage>
</organism>
<keyword evidence="2" id="KW-1185">Reference proteome</keyword>
<dbReference type="HOGENOM" id="CLU_1496797_0_0_1"/>
<proteinExistence type="predicted"/>
<accession>A0A0C3FDV9</accession>
<name>A0A0C3FDV9_PILCF</name>
<sequence length="210" mass="23883">MPSDRSNYVDARGTAISDVGRDQFNIQSYNVYIGLGSVTKRTTERDWNGPPILAMPQVFGGPHWRLAPRCFPEEPFFHRPATYHSTSFPSNNVGTATHLIDEILQSPMVLNFTDQCRDWKGELKVLQITLALADRAIRTYKHTPLGPNLAITIGQETGRCLIHSSWIEVLRWDDGLSRLNQKWLNECLLVLDSYAIPYLLRLCSTFPCFT</sequence>
<dbReference type="EMBL" id="KN833019">
    <property type="protein sequence ID" value="KIM78069.1"/>
    <property type="molecule type" value="Genomic_DNA"/>
</dbReference>
<evidence type="ECO:0000313" key="1">
    <source>
        <dbReference type="EMBL" id="KIM78069.1"/>
    </source>
</evidence>
<dbReference type="Proteomes" id="UP000054166">
    <property type="component" value="Unassembled WGS sequence"/>
</dbReference>
<gene>
    <name evidence="1" type="ORF">PILCRDRAFT_11514</name>
</gene>
<dbReference type="AlphaFoldDB" id="A0A0C3FDV9"/>
<reference evidence="2" key="2">
    <citation type="submission" date="2015-01" db="EMBL/GenBank/DDBJ databases">
        <title>Evolutionary Origins and Diversification of the Mycorrhizal Mutualists.</title>
        <authorList>
            <consortium name="DOE Joint Genome Institute"/>
            <consortium name="Mycorrhizal Genomics Consortium"/>
            <person name="Kohler A."/>
            <person name="Kuo A."/>
            <person name="Nagy L.G."/>
            <person name="Floudas D."/>
            <person name="Copeland A."/>
            <person name="Barry K.W."/>
            <person name="Cichocki N."/>
            <person name="Veneault-Fourrey C."/>
            <person name="LaButti K."/>
            <person name="Lindquist E.A."/>
            <person name="Lipzen A."/>
            <person name="Lundell T."/>
            <person name="Morin E."/>
            <person name="Murat C."/>
            <person name="Riley R."/>
            <person name="Ohm R."/>
            <person name="Sun H."/>
            <person name="Tunlid A."/>
            <person name="Henrissat B."/>
            <person name="Grigoriev I.V."/>
            <person name="Hibbett D.S."/>
            <person name="Martin F."/>
        </authorList>
    </citation>
    <scope>NUCLEOTIDE SEQUENCE [LARGE SCALE GENOMIC DNA]</scope>
    <source>
        <strain evidence="2">F 1598</strain>
    </source>
</reference>
<reference evidence="1 2" key="1">
    <citation type="submission" date="2014-04" db="EMBL/GenBank/DDBJ databases">
        <authorList>
            <consortium name="DOE Joint Genome Institute"/>
            <person name="Kuo A."/>
            <person name="Tarkka M."/>
            <person name="Buscot F."/>
            <person name="Kohler A."/>
            <person name="Nagy L.G."/>
            <person name="Floudas D."/>
            <person name="Copeland A."/>
            <person name="Barry K.W."/>
            <person name="Cichocki N."/>
            <person name="Veneault-Fourrey C."/>
            <person name="LaButti K."/>
            <person name="Lindquist E.A."/>
            <person name="Lipzen A."/>
            <person name="Lundell T."/>
            <person name="Morin E."/>
            <person name="Murat C."/>
            <person name="Sun H."/>
            <person name="Tunlid A."/>
            <person name="Henrissat B."/>
            <person name="Grigoriev I.V."/>
            <person name="Hibbett D.S."/>
            <person name="Martin F."/>
            <person name="Nordberg H.P."/>
            <person name="Cantor M.N."/>
            <person name="Hua S.X."/>
        </authorList>
    </citation>
    <scope>NUCLEOTIDE SEQUENCE [LARGE SCALE GENOMIC DNA]</scope>
    <source>
        <strain evidence="1 2">F 1598</strain>
    </source>
</reference>